<dbReference type="GO" id="GO:0005634">
    <property type="term" value="C:nucleus"/>
    <property type="evidence" value="ECO:0007669"/>
    <property type="project" value="TreeGrafter"/>
</dbReference>
<reference evidence="4" key="2">
    <citation type="submission" date="2023-11" db="UniProtKB">
        <authorList>
            <consortium name="WormBaseParasite"/>
        </authorList>
    </citation>
    <scope>IDENTIFICATION</scope>
</reference>
<dbReference type="PANTHER" id="PTHR12299:SF17">
    <property type="entry name" value="AT19571P-RELATED"/>
    <property type="match status" value="1"/>
</dbReference>
<dbReference type="PANTHER" id="PTHR12299">
    <property type="entry name" value="HYALURONIC ACID-BINDING PROTEIN 4"/>
    <property type="match status" value="1"/>
</dbReference>
<reference evidence="3" key="1">
    <citation type="submission" date="2022-06" db="EMBL/GenBank/DDBJ databases">
        <authorList>
            <person name="Berger JAMES D."/>
            <person name="Berger JAMES D."/>
        </authorList>
    </citation>
    <scope>NUCLEOTIDE SEQUENCE [LARGE SCALE GENOMIC DNA]</scope>
</reference>
<evidence type="ECO:0000259" key="2">
    <source>
        <dbReference type="SMART" id="SM01233"/>
    </source>
</evidence>
<evidence type="ECO:0000256" key="1">
    <source>
        <dbReference type="SAM" id="MobiDB-lite"/>
    </source>
</evidence>
<dbReference type="AlphaFoldDB" id="A0AA85GDE2"/>
<feature type="domain" description="Hyaluronan/mRNA-binding protein" evidence="2">
    <location>
        <begin position="185"/>
        <end position="298"/>
    </location>
</feature>
<feature type="compositionally biased region" description="Basic and acidic residues" evidence="1">
    <location>
        <begin position="372"/>
        <end position="389"/>
    </location>
</feature>
<name>A0AA85GDE2_9TREM</name>
<feature type="compositionally biased region" description="Basic and acidic residues" evidence="1">
    <location>
        <begin position="187"/>
        <end position="208"/>
    </location>
</feature>
<dbReference type="Pfam" id="PF04774">
    <property type="entry name" value="HABP4_PAI-RBP1"/>
    <property type="match status" value="1"/>
</dbReference>
<evidence type="ECO:0000313" key="3">
    <source>
        <dbReference type="Proteomes" id="UP000050792"/>
    </source>
</evidence>
<accession>A0AA85GDE2</accession>
<dbReference type="GO" id="GO:0005737">
    <property type="term" value="C:cytoplasm"/>
    <property type="evidence" value="ECO:0007669"/>
    <property type="project" value="TreeGrafter"/>
</dbReference>
<keyword evidence="3" id="KW-1185">Reference proteome</keyword>
<feature type="compositionally biased region" description="Basic and acidic residues" evidence="1">
    <location>
        <begin position="352"/>
        <end position="363"/>
    </location>
</feature>
<evidence type="ECO:0000313" key="4">
    <source>
        <dbReference type="WBParaSite" id="SRDH1_87980.2"/>
    </source>
</evidence>
<feature type="compositionally biased region" description="Polar residues" evidence="1">
    <location>
        <begin position="84"/>
        <end position="93"/>
    </location>
</feature>
<feature type="compositionally biased region" description="Acidic residues" evidence="1">
    <location>
        <begin position="317"/>
        <end position="328"/>
    </location>
</feature>
<dbReference type="GO" id="GO:0003723">
    <property type="term" value="F:RNA binding"/>
    <property type="evidence" value="ECO:0007669"/>
    <property type="project" value="InterPro"/>
</dbReference>
<feature type="compositionally biased region" description="Polar residues" evidence="1">
    <location>
        <begin position="53"/>
        <end position="64"/>
    </location>
</feature>
<feature type="region of interest" description="Disordered" evidence="1">
    <location>
        <begin position="317"/>
        <end position="417"/>
    </location>
</feature>
<proteinExistence type="predicted"/>
<dbReference type="WBParaSite" id="SRDH1_87980.2">
    <property type="protein sequence ID" value="SRDH1_87980.2"/>
    <property type="gene ID" value="SRDH1_87980"/>
</dbReference>
<dbReference type="InterPro" id="IPR006861">
    <property type="entry name" value="HABP4_PAIRBP1-bd"/>
</dbReference>
<dbReference type="Proteomes" id="UP000050792">
    <property type="component" value="Unassembled WGS sequence"/>
</dbReference>
<feature type="region of interest" description="Disordered" evidence="1">
    <location>
        <begin position="37"/>
        <end position="266"/>
    </location>
</feature>
<organism evidence="3 4">
    <name type="scientific">Schistosoma rodhaini</name>
    <dbReference type="NCBI Taxonomy" id="6188"/>
    <lineage>
        <taxon>Eukaryota</taxon>
        <taxon>Metazoa</taxon>
        <taxon>Spiralia</taxon>
        <taxon>Lophotrochozoa</taxon>
        <taxon>Platyhelminthes</taxon>
        <taxon>Trematoda</taxon>
        <taxon>Digenea</taxon>
        <taxon>Strigeidida</taxon>
        <taxon>Schistosomatoidea</taxon>
        <taxon>Schistosomatidae</taxon>
        <taxon>Schistosoma</taxon>
    </lineage>
</organism>
<protein>
    <submittedName>
        <fullName evidence="4">HABP4_PAI-RBP1 domain-containing protein</fullName>
    </submittedName>
</protein>
<dbReference type="InterPro" id="IPR039764">
    <property type="entry name" value="HABP4/SERBP1-like"/>
</dbReference>
<dbReference type="SMART" id="SM01233">
    <property type="entry name" value="HABP4_PAI-RBP1"/>
    <property type="match status" value="1"/>
</dbReference>
<feature type="compositionally biased region" description="Gly residues" evidence="1">
    <location>
        <begin position="120"/>
        <end position="136"/>
    </location>
</feature>
<sequence length="417" mass="46097">MAGVDHAYQYSVEVKSRFSLFLDDTLNSEDPDILLSKLQSKRGEKTKKDRPHLQQQNVAPTKVDTITKSEVKVDTATPKAGSRVSKTPNSTEPPSVPPEDVQITSAKGTDEPFSTFVRGRGPGRGTPRGMRVGRGQGPRIAPTEAPQDSVSDLNAPRGPSFEPRGRGRGRGRGMFGRGCGMPFNSNRDFDNQDGPDRQGPRQYGRRDGNWNSQDVDGQAMPESGDSEQVVRFADDRNEVEDQTEHATTENEEGVVVGTETPVEEEPKSYTLEEYKAMRQSSKPAVLLNNKGLRKANDGKDVFANMVAHRKIQEVSEDVYEVEEKENEPEEHQSIDIDFSFADDFGNRRRGGRGFESRGFDRGRGVARGAGPRSERGGRGRGQIRSDGRGRGFGRVLPINDHIPPPAIYNDQEFPSLK</sequence>